<keyword evidence="1" id="KW-0677">Repeat</keyword>
<sequence>MQAVRIRAGTAIKFDALEAGPGVKIENEDYNTKLQIFETSWKNTGIYTLKAENESGVDEATVEVTILDKPGKPEGPLEVSDVHADHVKLAWKKPKHTGGLPLSAFVVEKMDTLTGKWVPAGLEPGHTYQFRVKALNEEGESEPLETDHGILAKNPYDVPAPPGLPDIVDWDEKSAKLNTLRFSRPFISSCFCWLRSSHPFKSSCYACFAPSHLYQATNDSFASPIHIYFAQIIPNRLPLSINQSLFCPQAAEIQGNVCQGTVPKLEEGNQYQFRIRALNKAGQSEPSENTNWHTAKPRFLKPRIDRTNLNAITVKAGLPVSLDVKVFGEPPATVTWHFKGDELKNGENLEIINIDYNTKFLMTKSKRANSGKYVIKAKNEASHPSPKDLWKWLTSLRMDVPCPGRNRKTTADRPLSQWLPCGTSKEPHATVTGLQEGKPYKFRVKAVNKEGESEELETEKPIIAKNPFDEPDKPGRPEAKNWDKDFVDLEWTPPKSDGGAPITGYIVQKREKGGRVMAVNKAGPSEPSDPSKSVVAKPRFLAPKIDRKNLQKRKIKVGQPLKMEADVKGEPEPAITWTFKGTTLKSVARLTIENKDYHTSFVSDVTANGCKLKWEKPEDDGGEPIESYVVERMDTESGRWVPVCVTKEPEADVTGLNEGKDYLFRVKAVNPEGESEPLTTDTATTAKNPYGEPDAPGKPELKDWSAEHVELKWEKPASDGGAPVPGNKTEAKVPDLIEGKTYQFRRRLRLTAPTCAILRSRLVKTFAWTSRSAVNRHQPRLGKYYIQDGLIDDLTVDVEEYKTKLSVVITSRKHSGTYTLKAENSSGKDEATIQVNVLDVPAKPEGPLKPPVDDGGAPIDHYLVEKLDTETGRWLPALKTKDPKAEIENLVPGHEYKFRVSAVNNEGVSEPLEADHSIIAKNPFDEPDKPGTPEIVDWDKDHVDLKWEKPFKDGGSPITGYVIEKREHSNPRRKDSGTYKIQAVNKYGQDTAELEITVISKPDKPEGPLEVSDIHKDGCKLNWKRPKDDGGEPIEAYLVEKFDPETGSWVPVGKTLGNVPEMEALNKEGESEPLETFGSIIAKDPFTVPDAPTAPVPDDWSASHVDLKWEAPISDGGSPIIGYIIEKKDKYSPLWEKAVETHTPTPSATVNGLIEGNEYQFRVVAVNKAGQSKPSDAGKTFLAKPRFLAPKIDRRHLRDVTLSAGSTLKLEAAITGEPAPAVEWRYQNMPLRPSKAVTIDNPDYFTKLIVRPVRRDDSGEYTVTAVNSSGKDTVTINISDVHKEGATLKWKRPKDDGGVPIEYYQVDKLDTDTGCWVPCARSDEPMTDWDKDHVDLKWTPPREDGGAPIEGYIVEKKDKFGNWEKAVEVPANQTTATVPDLVEGQTYEFRVRAVNKAGPGEPSDSTHPIVAKPRNLAPKIDRTNLIDIKIKVGQKFGFDVKRHHVVLCEVDGTDRFVISQVTGEPMPETKWFLAKREVKSSGETKVQHSDYNSKLNCKAATRADSGRYTITAENVNGKDVAEVEVIVLSVPSPPGGPLKVSDVHDKGAKLSWNPPSDDGGQPIEKYVVERMDEATGRWVTAGETDGPQTSLAVDGLQPGHKYKFRVRAVNRQGKSEPLTTPHATEAKNPFDVAGKPGLPKIKDFDRDFVELEWTRPTTDGGAPISGYIEGDVTSGKVPDLIEGNTYEFRVRAVNKAGKNLAPKIDRNFMFDIKIKVGQNFELDVPVAGEPTPTKEWLNGENLIMNSDRIKIVHDDHSTKIRVIDAKRGDSGTYTLNAKNHNGKDTATVKVLVMDAPTPPEGPLRADDVTKSGCSLRWRPPKDDGGSEITHYVVEKMDQENLRWIPAGEVQGCNMRIDHLIEGHDYNFRVRAVNKHGESQPLLGQEPITAKDPYGTPDKPGTPVVKDWDKDHMDIEWVPPKKDGGSPITGYVIEAKKRYGPWEVAATVPGNKTTATIPNLQEGEEYEFRVIAVNKAGNGEPSDGSTPQVAKARFCVPHFDKTLLCDKTVKAGQRIQYEIPIEASPKPTVEWQINGKVVKPTDRIDIQVLHNRVILDIPFSVRSDGGVYKLTLTNDLGVCSASAQVTVLDKPSRPEKPLVVSDVTKDSCSLSWKVPLDDGGSPILHYVIEKMDLTRGTWSDAGMSTYLSHQVTRLIHMKEYLFRVSAVNAIGQSEPLELDRAIVAKNECDEPSAPGKPKATDWSKDHVDLEWTPPKSDGGAPITGFIIQKKEKGSPYWVNAVHVPPGKNKATVPDLTEGQDYEFRVIAVNKAGQSEPSEASDVITAKDRFVAPKIITPLKEIRIKAGLIFHMDVDFIGEPFPEVTWTCDGKPVVANERTTVTSVGHHTIVHTVNCKRSDAGKYNLKLKNDSGTDEGSFELIVLDVPGAPQPQFEYEEITAQSVTLSWKPPKDNGGSELTAYVIEKRDLTHGGGWVPAVTYINPKFNHATVPRLSEGTKYEFRVFAENLQGRSEPLTTDRAIVAKNQYTVPGKPGKPEMVSADKDHIKIRWSPPISNGGSNIIGFDVERCDKATGRWIKLNKDPVRNSEYEDDRVQEGHQYEYRVSAVNAAGPGQPSDPSNVFIAKPMKEKPKLHLDHLIGKKIKVRAGEPINVNIPIDGAPTPTITWTKGSITLVPSHRLSAETKNGETKLSIEKSTRDDAGKYTITASNQYGTDSADIEVIVVDKPGLPRGPLVPIPVTHDAMSLSWHPPSDDGGSEITGYVVEVAEFGVNDWRTVAGFCPKCSFTVKNLTEGKKYVFRVRAENLYGVSDPLESKPTVAKSPFDAPDAPDTPKITGYSANSCSLEWQPPMNCGGKPVTGYYVEKRERGGDWVKVNNYPTPNTCYTVPDLREGNRYEFRVIAVNEAGPGKPSKPTEPITAETQRLKPSAPEAPKPDRVTKDSVTLSWRPPKSDGGAKIKGYIVQQKGKGDKDWKDVNDVPIPSLVHTVPKLKEGEDYQFRVIAVNEVGRSEPSKPTADINIAEQPNKPCMDLGGVRDITVRAGEDFSIHVPYTGFPQPTAQWFADDNLLDVEGDSRIFQKITPDSASLVVKNAKRSDGGQYRLQLRNPSGYDTATINVRVLDRPGKPENLRADEFEGEALTLYWNPPKDNGGGEITNYVIEKREARTPNWTKVSGYVTTPFLRVKNLSVGKSYEFRVMAENQYGQSDPAQTTEPIKARHPFDPPGAPGAPRSVETSESSITLTWLKPRHDGGSPITGYILEKRLITEDKWTKASHAYIPDTSYKVMGLIENHEYEFRVSAVSWIVNNEEIFPDSRVRFVTSDMDTVFHNSSAKRSDTGSYTIQLMNSEGSDSATCRPLDDGGSPITNYVVEKMDNNGISSFVRNCHYNVMGLEPNHKYTFRVRAENQYGVSDPLTMDEPITAKFSFTVPDAPGTPRVVEWDGSTATVVWDRPRSDGGARIQGYKIEFKDVQDSVWSGADYLVKDCNYQAYNLEPGHEYEFRVRAQNAAGFSKHSLSSQRFKVRARCGPPAAPHAPRVARVGRNYVDLTWDAPAHDGGSRVTGYIIERRDVGGSVWVKCNDYSVQDTSFTAMNLGEKADYEQIGAIVLHHTCPHR</sequence>
<dbReference type="FunFam" id="2.60.40.10:FF:000567">
    <property type="entry name" value="Uncharacterized protein, isoform G"/>
    <property type="match status" value="1"/>
</dbReference>
<gene>
    <name evidence="6" type="ORF">OBRU01_17628</name>
</gene>
<dbReference type="STRING" id="104452.A0A0L7L1F1"/>
<dbReference type="PRINTS" id="PR00014">
    <property type="entry name" value="FNTYPEIII"/>
</dbReference>
<feature type="region of interest" description="Disordered" evidence="3">
    <location>
        <begin position="2863"/>
        <end position="2915"/>
    </location>
</feature>
<dbReference type="FunFam" id="2.60.40.10:FF:001164">
    <property type="entry name" value="Uncharacterized protein, isoform F"/>
    <property type="match status" value="1"/>
</dbReference>
<feature type="domain" description="Fibronectin type-III" evidence="5">
    <location>
        <begin position="2092"/>
        <end position="2185"/>
    </location>
</feature>
<keyword evidence="2" id="KW-0393">Immunoglobulin domain</keyword>
<feature type="domain" description="Fibronectin type-III" evidence="5">
    <location>
        <begin position="2887"/>
        <end position="2982"/>
    </location>
</feature>
<dbReference type="GO" id="GO:0031672">
    <property type="term" value="C:A band"/>
    <property type="evidence" value="ECO:0007669"/>
    <property type="project" value="UniProtKB-ARBA"/>
</dbReference>
<dbReference type="EMBL" id="JTDY01003567">
    <property type="protein sequence ID" value="KOB69328.1"/>
    <property type="molecule type" value="Genomic_DNA"/>
</dbReference>
<dbReference type="InterPro" id="IPR003599">
    <property type="entry name" value="Ig_sub"/>
</dbReference>
<dbReference type="FunFam" id="2.60.40.10:FF:002083">
    <property type="entry name" value="Protein CBR-UNC-22"/>
    <property type="match status" value="1"/>
</dbReference>
<proteinExistence type="predicted"/>
<feature type="domain" description="Fibronectin type-III" evidence="5">
    <location>
        <begin position="829"/>
        <end position="923"/>
    </location>
</feature>
<dbReference type="InterPro" id="IPR007110">
    <property type="entry name" value="Ig-like_dom"/>
</dbReference>
<organism evidence="6 7">
    <name type="scientific">Operophtera brumata</name>
    <name type="common">Winter moth</name>
    <name type="synonym">Phalaena brumata</name>
    <dbReference type="NCBI Taxonomy" id="104452"/>
    <lineage>
        <taxon>Eukaryota</taxon>
        <taxon>Metazoa</taxon>
        <taxon>Ecdysozoa</taxon>
        <taxon>Arthropoda</taxon>
        <taxon>Hexapoda</taxon>
        <taxon>Insecta</taxon>
        <taxon>Pterygota</taxon>
        <taxon>Neoptera</taxon>
        <taxon>Endopterygota</taxon>
        <taxon>Lepidoptera</taxon>
        <taxon>Glossata</taxon>
        <taxon>Ditrysia</taxon>
        <taxon>Geometroidea</taxon>
        <taxon>Geometridae</taxon>
        <taxon>Larentiinae</taxon>
        <taxon>Operophtera</taxon>
    </lineage>
</organism>
<feature type="domain" description="Fibronectin type-III" evidence="5">
    <location>
        <begin position="595"/>
        <end position="688"/>
    </location>
</feature>
<dbReference type="Pfam" id="PF07679">
    <property type="entry name" value="I-set"/>
    <property type="match status" value="10"/>
</dbReference>
<feature type="domain" description="Fibronectin type-III" evidence="5">
    <location>
        <begin position="2192"/>
        <end position="2286"/>
    </location>
</feature>
<dbReference type="CDD" id="cd00063">
    <property type="entry name" value="FN3"/>
    <property type="match status" value="26"/>
</dbReference>
<feature type="domain" description="Fibronectin type-III" evidence="5">
    <location>
        <begin position="3294"/>
        <end position="3383"/>
    </location>
</feature>
<evidence type="ECO:0008006" key="8">
    <source>
        <dbReference type="Google" id="ProtNLM"/>
    </source>
</evidence>
<dbReference type="PROSITE" id="PS50853">
    <property type="entry name" value="FN3"/>
    <property type="match status" value="20"/>
</dbReference>
<evidence type="ECO:0000256" key="2">
    <source>
        <dbReference type="ARBA" id="ARBA00023319"/>
    </source>
</evidence>
<feature type="domain" description="Fibronectin type-III" evidence="5">
    <location>
        <begin position="1317"/>
        <end position="1414"/>
    </location>
</feature>
<feature type="region of interest" description="Disordered" evidence="3">
    <location>
        <begin position="1881"/>
        <end position="1906"/>
    </location>
</feature>
<dbReference type="InterPro" id="IPR013783">
    <property type="entry name" value="Ig-like_fold"/>
</dbReference>
<keyword evidence="7" id="KW-1185">Reference proteome</keyword>
<evidence type="ECO:0000256" key="1">
    <source>
        <dbReference type="ARBA" id="ARBA00022737"/>
    </source>
</evidence>
<dbReference type="InterPro" id="IPR003961">
    <property type="entry name" value="FN3_dom"/>
</dbReference>
<reference evidence="6 7" key="1">
    <citation type="journal article" date="2015" name="Genome Biol. Evol.">
        <title>The genome of winter moth (Operophtera brumata) provides a genomic perspective on sexual dimorphism and phenology.</title>
        <authorList>
            <person name="Derks M.F."/>
            <person name="Smit S."/>
            <person name="Salis L."/>
            <person name="Schijlen E."/>
            <person name="Bossers A."/>
            <person name="Mateman C."/>
            <person name="Pijl A.S."/>
            <person name="de Ridder D."/>
            <person name="Groenen M.A."/>
            <person name="Visser M.E."/>
            <person name="Megens H.J."/>
        </authorList>
    </citation>
    <scope>NUCLEOTIDE SEQUENCE [LARGE SCALE GENOMIC DNA]</scope>
    <source>
        <strain evidence="6">WM2013NL</strain>
        <tissue evidence="6">Head and thorax</tissue>
    </source>
</reference>
<feature type="domain" description="Ig-like" evidence="4">
    <location>
        <begin position="2986"/>
        <end position="3075"/>
    </location>
</feature>
<dbReference type="FunFam" id="2.60.40.10:FF:000056">
    <property type="entry name" value="twitchin isoform X4"/>
    <property type="match status" value="11"/>
</dbReference>
<dbReference type="PANTHER" id="PTHR14340:SF9">
    <property type="entry name" value="FIBRONECTIN TYPE-III DOMAIN-CONTAINING PROTEIN"/>
    <property type="match status" value="1"/>
</dbReference>
<evidence type="ECO:0000256" key="3">
    <source>
        <dbReference type="SAM" id="MobiDB-lite"/>
    </source>
</evidence>
<dbReference type="PANTHER" id="PTHR14340">
    <property type="entry name" value="MICROFIBRIL-ASSOCIATED GLYCOPROTEIN 3"/>
    <property type="match status" value="1"/>
</dbReference>
<name>A0A0L7L1F1_OPEBR</name>
<evidence type="ECO:0000313" key="7">
    <source>
        <dbReference type="Proteomes" id="UP000037510"/>
    </source>
</evidence>
<feature type="domain" description="Fibronectin type-III" evidence="5">
    <location>
        <begin position="2688"/>
        <end position="2781"/>
    </location>
</feature>
<feature type="domain" description="Fibronectin type-III" evidence="5">
    <location>
        <begin position="2383"/>
        <end position="2483"/>
    </location>
</feature>
<feature type="region of interest" description="Disordered" evidence="3">
    <location>
        <begin position="404"/>
        <end position="430"/>
    </location>
</feature>
<feature type="compositionally biased region" description="Polar residues" evidence="3">
    <location>
        <begin position="677"/>
        <end position="687"/>
    </location>
</feature>
<evidence type="ECO:0000259" key="4">
    <source>
        <dbReference type="PROSITE" id="PS50835"/>
    </source>
</evidence>
<dbReference type="SMART" id="SM00408">
    <property type="entry name" value="IGc2"/>
    <property type="match status" value="7"/>
</dbReference>
<feature type="region of interest" description="Disordered" evidence="3">
    <location>
        <begin position="3162"/>
        <end position="3192"/>
    </location>
</feature>
<feature type="domain" description="Ig-like" evidence="4">
    <location>
        <begin position="1190"/>
        <end position="1279"/>
    </location>
</feature>
<dbReference type="InterPro" id="IPR013098">
    <property type="entry name" value="Ig_I-set"/>
</dbReference>
<feature type="domain" description="Fibronectin type-III" evidence="5">
    <location>
        <begin position="209"/>
        <end position="298"/>
    </location>
</feature>
<feature type="region of interest" description="Disordered" evidence="3">
    <location>
        <begin position="1614"/>
        <end position="1634"/>
    </location>
</feature>
<dbReference type="Pfam" id="PF00041">
    <property type="entry name" value="fn3"/>
    <property type="match status" value="19"/>
</dbReference>
<comment type="caution">
    <text evidence="6">The sequence shown here is derived from an EMBL/GenBank/DDBJ whole genome shotgun (WGS) entry which is preliminary data.</text>
</comment>
<dbReference type="SMART" id="SM00060">
    <property type="entry name" value="FN3"/>
    <property type="match status" value="25"/>
</dbReference>
<dbReference type="SUPFAM" id="SSF48726">
    <property type="entry name" value="Immunoglobulin"/>
    <property type="match status" value="11"/>
</dbReference>
<dbReference type="InterPro" id="IPR036116">
    <property type="entry name" value="FN3_sf"/>
</dbReference>
<feature type="domain" description="Fibronectin type-III" evidence="5">
    <location>
        <begin position="1898"/>
        <end position="1991"/>
    </location>
</feature>
<feature type="domain" description="Fibronectin type-III" evidence="5">
    <location>
        <begin position="2787"/>
        <end position="2880"/>
    </location>
</feature>
<dbReference type="Gene3D" id="2.60.40.10">
    <property type="entry name" value="Immunoglobulins"/>
    <property type="match status" value="38"/>
</dbReference>
<protein>
    <recommendedName>
        <fullName evidence="8">Twitchin</fullName>
    </recommendedName>
</protein>
<feature type="domain" description="Ig-like" evidence="4">
    <location>
        <begin position="2589"/>
        <end position="2678"/>
    </location>
</feature>
<dbReference type="InterPro" id="IPR003598">
    <property type="entry name" value="Ig_sub2"/>
</dbReference>
<evidence type="ECO:0000313" key="6">
    <source>
        <dbReference type="EMBL" id="KOB69328.1"/>
    </source>
</evidence>
<dbReference type="GO" id="GO:0030154">
    <property type="term" value="P:cell differentiation"/>
    <property type="evidence" value="ECO:0007669"/>
    <property type="project" value="UniProtKB-ARBA"/>
</dbReference>
<dbReference type="CDD" id="cd05748">
    <property type="entry name" value="Ig_Titin_like"/>
    <property type="match status" value="2"/>
</dbReference>
<feature type="domain" description="Fibronectin type-III" evidence="5">
    <location>
        <begin position="1091"/>
        <end position="1186"/>
    </location>
</feature>
<dbReference type="Proteomes" id="UP000037510">
    <property type="component" value="Unassembled WGS sequence"/>
</dbReference>
<feature type="domain" description="Fibronectin type-III" evidence="5">
    <location>
        <begin position="1533"/>
        <end position="1629"/>
    </location>
</feature>
<feature type="domain" description="Fibronectin type-III" evidence="5">
    <location>
        <begin position="3389"/>
        <end position="3483"/>
    </location>
</feature>
<feature type="region of interest" description="Disordered" evidence="3">
    <location>
        <begin position="671"/>
        <end position="698"/>
    </location>
</feature>
<dbReference type="FunFam" id="2.60.40.10:FF:001845">
    <property type="entry name" value="Bent, isoform H"/>
    <property type="match status" value="1"/>
</dbReference>
<feature type="compositionally biased region" description="Polar residues" evidence="3">
    <location>
        <begin position="3162"/>
        <end position="3171"/>
    </location>
</feature>
<dbReference type="GO" id="GO:0009653">
    <property type="term" value="P:anatomical structure morphogenesis"/>
    <property type="evidence" value="ECO:0007669"/>
    <property type="project" value="UniProtKB-ARBA"/>
</dbReference>
<dbReference type="FunFam" id="2.60.40.10:FF:000031">
    <property type="entry name" value="Myosin-binding protein C, slow type"/>
    <property type="match status" value="3"/>
</dbReference>
<dbReference type="FunFam" id="2.60.40.10:FF:000051">
    <property type="entry name" value="Uncharacterized protein, isoform J"/>
    <property type="match status" value="4"/>
</dbReference>
<dbReference type="PROSITE" id="PS50835">
    <property type="entry name" value="IG_LIKE"/>
    <property type="match status" value="4"/>
</dbReference>
<dbReference type="FunFam" id="2.60.40.10:FF:000127">
    <property type="entry name" value="titin isoform X1"/>
    <property type="match status" value="1"/>
</dbReference>
<dbReference type="SUPFAM" id="SSF49265">
    <property type="entry name" value="Fibronectin type III"/>
    <property type="match status" value="16"/>
</dbReference>
<dbReference type="InterPro" id="IPR036179">
    <property type="entry name" value="Ig-like_dom_sf"/>
</dbReference>
<feature type="domain" description="Fibronectin type-III" evidence="5">
    <location>
        <begin position="2490"/>
        <end position="2585"/>
    </location>
</feature>
<dbReference type="SMART" id="SM00409">
    <property type="entry name" value="IG"/>
    <property type="match status" value="11"/>
</dbReference>
<feature type="domain" description="Ig-like" evidence="4">
    <location>
        <begin position="1418"/>
        <end position="1526"/>
    </location>
</feature>
<feature type="domain" description="Fibronectin type-III" evidence="5">
    <location>
        <begin position="3489"/>
        <end position="3572"/>
    </location>
</feature>
<accession>A0A0L7L1F1</accession>
<dbReference type="FunFam" id="2.60.40.10:FF:000160">
    <property type="entry name" value="Titin a"/>
    <property type="match status" value="1"/>
</dbReference>
<feature type="domain" description="Fibronectin type-III" evidence="5">
    <location>
        <begin position="3184"/>
        <end position="3282"/>
    </location>
</feature>
<dbReference type="FunFam" id="2.60.40.10:FF:000003">
    <property type="entry name" value="Titin isoform E"/>
    <property type="match status" value="1"/>
</dbReference>
<feature type="domain" description="Fibronectin type-III" evidence="5">
    <location>
        <begin position="1798"/>
        <end position="1892"/>
    </location>
</feature>
<feature type="domain" description="Fibronectin type-III" evidence="5">
    <location>
        <begin position="3084"/>
        <end position="3178"/>
    </location>
</feature>
<evidence type="ECO:0000259" key="5">
    <source>
        <dbReference type="PROSITE" id="PS50853"/>
    </source>
</evidence>